<evidence type="ECO:0000256" key="6">
    <source>
        <dbReference type="ARBA" id="ARBA00023002"/>
    </source>
</evidence>
<dbReference type="RefSeq" id="WP_093959726.1">
    <property type="nucleotide sequence ID" value="NZ_NEWD01000004.1"/>
</dbReference>
<keyword evidence="10" id="KW-1185">Reference proteome</keyword>
<sequence length="276" mass="30589">MTVNATDSIRRHGIGKNIAVITGASSGLGEVFYETIARRYPDLDEIWLIARRKDRLARLAVRFPDIRAQVRSLSFDLADPASYDALAAMLANEKPVVRTLINNAGVERDGLFRNASARDIHAMIDLNVMGVTMVNHVFLPYMCEGSFEVITGSVSSFAPIPWQAVYSASKAYVRFLARALHEEERRRGVNILLMSPGNMNTEMNVKGASGGKLGRLPYLDLSREVERTLIMAECGRAGYTPMLFYKLYYAFTKLMPSALAVKVASLEDGGTVRQQC</sequence>
<proteinExistence type="inferred from homology"/>
<dbReference type="Pfam" id="PF00106">
    <property type="entry name" value="adh_short"/>
    <property type="match status" value="1"/>
</dbReference>
<dbReference type="InterPro" id="IPR020904">
    <property type="entry name" value="Sc_DH/Rdtase_CS"/>
</dbReference>
<name>A0A229W0C3_9BIFI</name>
<protein>
    <submittedName>
        <fullName evidence="9">Short-chain dehydrogenase</fullName>
    </submittedName>
</protein>
<dbReference type="SUPFAM" id="SSF51735">
    <property type="entry name" value="NAD(P)-binding Rossmann-fold domains"/>
    <property type="match status" value="1"/>
</dbReference>
<dbReference type="GO" id="GO:0016491">
    <property type="term" value="F:oxidoreductase activity"/>
    <property type="evidence" value="ECO:0007669"/>
    <property type="project" value="UniProtKB-KW"/>
</dbReference>
<keyword evidence="7" id="KW-0443">Lipid metabolism</keyword>
<dbReference type="AlphaFoldDB" id="A0A229W0C3"/>
<dbReference type="PANTHER" id="PTHR43086">
    <property type="entry name" value="VERY-LONG-CHAIN 3-OXOOACYL-COA REDUCTASE"/>
    <property type="match status" value="1"/>
</dbReference>
<organism evidence="9 10">
    <name type="scientific">Bifidobacterium vansinderenii</name>
    <dbReference type="NCBI Taxonomy" id="1984871"/>
    <lineage>
        <taxon>Bacteria</taxon>
        <taxon>Bacillati</taxon>
        <taxon>Actinomycetota</taxon>
        <taxon>Actinomycetes</taxon>
        <taxon>Bifidobacteriales</taxon>
        <taxon>Bifidobacteriaceae</taxon>
        <taxon>Bifidobacterium</taxon>
    </lineage>
</organism>
<evidence type="ECO:0000256" key="4">
    <source>
        <dbReference type="ARBA" id="ARBA00022832"/>
    </source>
</evidence>
<evidence type="ECO:0000256" key="5">
    <source>
        <dbReference type="ARBA" id="ARBA00022857"/>
    </source>
</evidence>
<evidence type="ECO:0000256" key="3">
    <source>
        <dbReference type="ARBA" id="ARBA00022516"/>
    </source>
</evidence>
<evidence type="ECO:0000256" key="2">
    <source>
        <dbReference type="ARBA" id="ARBA00006484"/>
    </source>
</evidence>
<gene>
    <name evidence="9" type="ORF">Tam10B_0276</name>
</gene>
<dbReference type="GO" id="GO:0030497">
    <property type="term" value="P:fatty acid elongation"/>
    <property type="evidence" value="ECO:0007669"/>
    <property type="project" value="TreeGrafter"/>
</dbReference>
<evidence type="ECO:0000313" key="10">
    <source>
        <dbReference type="Proteomes" id="UP000215433"/>
    </source>
</evidence>
<dbReference type="InterPro" id="IPR002347">
    <property type="entry name" value="SDR_fam"/>
</dbReference>
<dbReference type="Gene3D" id="3.40.50.720">
    <property type="entry name" value="NAD(P)-binding Rossmann-like Domain"/>
    <property type="match status" value="1"/>
</dbReference>
<comment type="pathway">
    <text evidence="1">Lipid metabolism; fatty acid biosynthesis.</text>
</comment>
<dbReference type="PROSITE" id="PS00061">
    <property type="entry name" value="ADH_SHORT"/>
    <property type="match status" value="1"/>
</dbReference>
<evidence type="ECO:0000256" key="1">
    <source>
        <dbReference type="ARBA" id="ARBA00005194"/>
    </source>
</evidence>
<dbReference type="EMBL" id="NEWD01000004">
    <property type="protein sequence ID" value="OXN01276.1"/>
    <property type="molecule type" value="Genomic_DNA"/>
</dbReference>
<reference evidence="9 10" key="1">
    <citation type="submission" date="2017-05" db="EMBL/GenBank/DDBJ databases">
        <title>Bifidobacterium vansinderenii sp. nov.</title>
        <authorList>
            <person name="Lugli G.A."/>
            <person name="Duranti S."/>
            <person name="Mangifesta M."/>
        </authorList>
    </citation>
    <scope>NUCLEOTIDE SEQUENCE [LARGE SCALE GENOMIC DNA]</scope>
    <source>
        <strain evidence="9 10">Tam10B</strain>
    </source>
</reference>
<keyword evidence="4" id="KW-0276">Fatty acid metabolism</keyword>
<evidence type="ECO:0000256" key="8">
    <source>
        <dbReference type="ARBA" id="ARBA00023160"/>
    </source>
</evidence>
<comment type="caution">
    <text evidence="9">The sequence shown here is derived from an EMBL/GenBank/DDBJ whole genome shotgun (WGS) entry which is preliminary data.</text>
</comment>
<keyword evidence="5" id="KW-0521">NADP</keyword>
<dbReference type="PRINTS" id="PR00081">
    <property type="entry name" value="GDHRDH"/>
</dbReference>
<dbReference type="PANTHER" id="PTHR43086:SF2">
    <property type="entry name" value="HYDROXYSTEROID DEHYDROGENASE-LIKE PROTEIN 1"/>
    <property type="match status" value="1"/>
</dbReference>
<keyword evidence="6" id="KW-0560">Oxidoreductase</keyword>
<dbReference type="CDD" id="cd05233">
    <property type="entry name" value="SDR_c"/>
    <property type="match status" value="1"/>
</dbReference>
<dbReference type="Proteomes" id="UP000215433">
    <property type="component" value="Unassembled WGS sequence"/>
</dbReference>
<comment type="similarity">
    <text evidence="2">Belongs to the short-chain dehydrogenases/reductases (SDR) family.</text>
</comment>
<keyword evidence="3" id="KW-0444">Lipid biosynthesis</keyword>
<dbReference type="InterPro" id="IPR036291">
    <property type="entry name" value="NAD(P)-bd_dom_sf"/>
</dbReference>
<keyword evidence="8" id="KW-0275">Fatty acid biosynthesis</keyword>
<accession>A0A229W0C3</accession>
<dbReference type="OrthoDB" id="9797538at2"/>
<evidence type="ECO:0000313" key="9">
    <source>
        <dbReference type="EMBL" id="OXN01276.1"/>
    </source>
</evidence>
<evidence type="ECO:0000256" key="7">
    <source>
        <dbReference type="ARBA" id="ARBA00023098"/>
    </source>
</evidence>